<evidence type="ECO:0000256" key="3">
    <source>
        <dbReference type="ARBA" id="ARBA00022692"/>
    </source>
</evidence>
<keyword evidence="2" id="KW-1003">Cell membrane</keyword>
<protein>
    <submittedName>
        <fullName evidence="7">Uncharacterized protein</fullName>
    </submittedName>
</protein>
<dbReference type="Pfam" id="PF08395">
    <property type="entry name" value="7tm_7"/>
    <property type="match status" value="1"/>
</dbReference>
<keyword evidence="8" id="KW-1185">Reference proteome</keyword>
<feature type="transmembrane region" description="Helical" evidence="6">
    <location>
        <begin position="40"/>
        <end position="61"/>
    </location>
</feature>
<organism evidence="7 8">
    <name type="scientific">Cloeon dipterum</name>
    <dbReference type="NCBI Taxonomy" id="197152"/>
    <lineage>
        <taxon>Eukaryota</taxon>
        <taxon>Metazoa</taxon>
        <taxon>Ecdysozoa</taxon>
        <taxon>Arthropoda</taxon>
        <taxon>Hexapoda</taxon>
        <taxon>Insecta</taxon>
        <taxon>Pterygota</taxon>
        <taxon>Palaeoptera</taxon>
        <taxon>Ephemeroptera</taxon>
        <taxon>Pisciforma</taxon>
        <taxon>Baetidae</taxon>
        <taxon>Cloeon</taxon>
    </lineage>
</organism>
<name>A0A8S1CM54_9INSE</name>
<keyword evidence="4 6" id="KW-1133">Transmembrane helix</keyword>
<evidence type="ECO:0000256" key="5">
    <source>
        <dbReference type="ARBA" id="ARBA00023136"/>
    </source>
</evidence>
<accession>A0A8S1CM54</accession>
<proteinExistence type="predicted"/>
<dbReference type="GO" id="GO:0005886">
    <property type="term" value="C:plasma membrane"/>
    <property type="evidence" value="ECO:0007669"/>
    <property type="project" value="UniProtKB-SubCell"/>
</dbReference>
<dbReference type="GO" id="GO:0050909">
    <property type="term" value="P:sensory perception of taste"/>
    <property type="evidence" value="ECO:0007669"/>
    <property type="project" value="InterPro"/>
</dbReference>
<comment type="subcellular location">
    <subcellularLocation>
        <location evidence="1">Cell membrane</location>
        <topology evidence="1">Multi-pass membrane protein</topology>
    </subcellularLocation>
</comment>
<reference evidence="7 8" key="1">
    <citation type="submission" date="2020-04" db="EMBL/GenBank/DDBJ databases">
        <authorList>
            <person name="Alioto T."/>
            <person name="Alioto T."/>
            <person name="Gomez Garrido J."/>
        </authorList>
    </citation>
    <scope>NUCLEOTIDE SEQUENCE [LARGE SCALE GENOMIC DNA]</scope>
</reference>
<dbReference type="Proteomes" id="UP000494165">
    <property type="component" value="Unassembled WGS sequence"/>
</dbReference>
<keyword evidence="5 6" id="KW-0472">Membrane</keyword>
<dbReference type="EMBL" id="CADEPI010000061">
    <property type="protein sequence ID" value="CAB3371392.1"/>
    <property type="molecule type" value="Genomic_DNA"/>
</dbReference>
<gene>
    <name evidence="7" type="ORF">CLODIP_2_CD04624</name>
</gene>
<evidence type="ECO:0000256" key="1">
    <source>
        <dbReference type="ARBA" id="ARBA00004651"/>
    </source>
</evidence>
<evidence type="ECO:0000256" key="2">
    <source>
        <dbReference type="ARBA" id="ARBA00022475"/>
    </source>
</evidence>
<evidence type="ECO:0000256" key="4">
    <source>
        <dbReference type="ARBA" id="ARBA00022989"/>
    </source>
</evidence>
<dbReference type="AlphaFoldDB" id="A0A8S1CM54"/>
<comment type="caution">
    <text evidence="7">The sequence shown here is derived from an EMBL/GenBank/DDBJ whole genome shotgun (WGS) entry which is preliminary data.</text>
</comment>
<evidence type="ECO:0000313" key="8">
    <source>
        <dbReference type="Proteomes" id="UP000494165"/>
    </source>
</evidence>
<evidence type="ECO:0000256" key="6">
    <source>
        <dbReference type="SAM" id="Phobius"/>
    </source>
</evidence>
<sequence>MIIIFVFKTLYLLKDIDVLTKDLVDIFYTPNFDENRHTRIIVYIIWCTIDTAFVLLIIFAYSRIEKESIKIGPLLIRQTGRMPAHSLIRENVTYFALEVASRKFKLTASGLFPINFEIIFLIAGFCATNFAVLTQAHIMALQKQPENCS</sequence>
<keyword evidence="3 6" id="KW-0812">Transmembrane</keyword>
<dbReference type="InterPro" id="IPR013604">
    <property type="entry name" value="7TM_chemorcpt"/>
</dbReference>
<feature type="transmembrane region" description="Helical" evidence="6">
    <location>
        <begin position="111"/>
        <end position="133"/>
    </location>
</feature>
<evidence type="ECO:0000313" key="7">
    <source>
        <dbReference type="EMBL" id="CAB3371392.1"/>
    </source>
</evidence>